<dbReference type="InterPro" id="IPR041617">
    <property type="entry name" value="TPR_MalT"/>
</dbReference>
<dbReference type="Pfam" id="PF17874">
    <property type="entry name" value="TPR_MalT"/>
    <property type="match status" value="1"/>
</dbReference>
<dbReference type="SMART" id="SM00862">
    <property type="entry name" value="Trans_reg_C"/>
    <property type="match status" value="1"/>
</dbReference>
<keyword evidence="2 3" id="KW-0238">DNA-binding</keyword>
<name>A0ABS5KS52_9ACTN</name>
<dbReference type="Gene3D" id="1.10.10.10">
    <property type="entry name" value="Winged helix-like DNA-binding domain superfamily/Winged helix DNA-binding domain"/>
    <property type="match status" value="2"/>
</dbReference>
<dbReference type="CDD" id="cd15831">
    <property type="entry name" value="BTAD"/>
    <property type="match status" value="1"/>
</dbReference>
<evidence type="ECO:0000256" key="4">
    <source>
        <dbReference type="SAM" id="MobiDB-lite"/>
    </source>
</evidence>
<dbReference type="SUPFAM" id="SSF48452">
    <property type="entry name" value="TPR-like"/>
    <property type="match status" value="4"/>
</dbReference>
<dbReference type="SMART" id="SM00028">
    <property type="entry name" value="TPR"/>
    <property type="match status" value="9"/>
</dbReference>
<dbReference type="PROSITE" id="PS51755">
    <property type="entry name" value="OMPR_PHOB"/>
    <property type="match status" value="1"/>
</dbReference>
<dbReference type="PANTHER" id="PTHR47691:SF3">
    <property type="entry name" value="HTH-TYPE TRANSCRIPTIONAL REGULATOR RV0890C-RELATED"/>
    <property type="match status" value="1"/>
</dbReference>
<dbReference type="SMART" id="SM01043">
    <property type="entry name" value="BTAD"/>
    <property type="match status" value="1"/>
</dbReference>
<proteinExistence type="inferred from homology"/>
<evidence type="ECO:0000256" key="1">
    <source>
        <dbReference type="ARBA" id="ARBA00005820"/>
    </source>
</evidence>
<dbReference type="Pfam" id="PF03704">
    <property type="entry name" value="BTAD"/>
    <property type="match status" value="1"/>
</dbReference>
<dbReference type="InterPro" id="IPR005158">
    <property type="entry name" value="BTAD"/>
</dbReference>
<accession>A0ABS5KS52</accession>
<dbReference type="Gene3D" id="3.40.50.300">
    <property type="entry name" value="P-loop containing nucleotide triphosphate hydrolases"/>
    <property type="match status" value="1"/>
</dbReference>
<dbReference type="InterPro" id="IPR011990">
    <property type="entry name" value="TPR-like_helical_dom_sf"/>
</dbReference>
<dbReference type="PRINTS" id="PR00364">
    <property type="entry name" value="DISEASERSIST"/>
</dbReference>
<dbReference type="InterPro" id="IPR019734">
    <property type="entry name" value="TPR_rpt"/>
</dbReference>
<dbReference type="Proteomes" id="UP000730482">
    <property type="component" value="Unassembled WGS sequence"/>
</dbReference>
<feature type="compositionally biased region" description="Low complexity" evidence="4">
    <location>
        <begin position="265"/>
        <end position="278"/>
    </location>
</feature>
<feature type="region of interest" description="Disordered" evidence="4">
    <location>
        <begin position="85"/>
        <end position="106"/>
    </location>
</feature>
<evidence type="ECO:0000259" key="5">
    <source>
        <dbReference type="PROSITE" id="PS51755"/>
    </source>
</evidence>
<dbReference type="Pfam" id="PF00486">
    <property type="entry name" value="Trans_reg_C"/>
    <property type="match status" value="1"/>
</dbReference>
<feature type="region of interest" description="Disordered" evidence="4">
    <location>
        <begin position="1027"/>
        <end position="1050"/>
    </location>
</feature>
<evidence type="ECO:0000256" key="3">
    <source>
        <dbReference type="PROSITE-ProRule" id="PRU01091"/>
    </source>
</evidence>
<dbReference type="InterPro" id="IPR036388">
    <property type="entry name" value="WH-like_DNA-bd_sf"/>
</dbReference>
<dbReference type="InterPro" id="IPR001867">
    <property type="entry name" value="OmpR/PhoB-type_DNA-bd"/>
</dbReference>
<feature type="region of interest" description="Disordered" evidence="4">
    <location>
        <begin position="656"/>
        <end position="680"/>
    </location>
</feature>
<comment type="caution">
    <text evidence="6">The sequence shown here is derived from an EMBL/GenBank/DDBJ whole genome shotgun (WGS) entry which is preliminary data.</text>
</comment>
<evidence type="ECO:0000256" key="2">
    <source>
        <dbReference type="ARBA" id="ARBA00023125"/>
    </source>
</evidence>
<reference evidence="6 7" key="1">
    <citation type="submission" date="2020-02" db="EMBL/GenBank/DDBJ databases">
        <title>Acidophilic actinobacteria isolated from forest soil.</title>
        <authorList>
            <person name="Golinska P."/>
        </authorList>
    </citation>
    <scope>NUCLEOTIDE SEQUENCE [LARGE SCALE GENOMIC DNA]</scope>
    <source>
        <strain evidence="6 7">NL8</strain>
    </source>
</reference>
<organism evidence="6 7">
    <name type="scientific">Catenulispora pinistramenti</name>
    <dbReference type="NCBI Taxonomy" id="2705254"/>
    <lineage>
        <taxon>Bacteria</taxon>
        <taxon>Bacillati</taxon>
        <taxon>Actinomycetota</taxon>
        <taxon>Actinomycetes</taxon>
        <taxon>Catenulisporales</taxon>
        <taxon>Catenulisporaceae</taxon>
        <taxon>Catenulispora</taxon>
    </lineage>
</organism>
<sequence length="1129" mass="120936">MWFGVLGPTIVVDEDGADVPLGPGIPRAVLAMLLARANRTVPADRLAAAVWGGKPPPSAEASLRNHVARLRRQLGAAAGERIQTANPGYRIEVRDGESDEQDFADRTRRGHQALADRDWATAAAELGGALALWRGEPYADLTAEAGNEAHVQQLQESQMLAWQARIDADLQLGRHREVVPELVALAARNPVREALHSQLMLALYRSGRQAEAQEVFHTLRRTLSDELAVQPSAGISGLHRRIIANDPGLELAAPQAPAGTVTSPANTNTNTNTNTAAASGVPPTAVPDGFRFQLPADTRAFTGRDAELQALFAAADSGDGTVVITALDGMGGVGKSTLAMHAAHLLSPRFPDGQLFVDLRGNTAGLEPLNPMDALHHLLTSLGVPAQAVPADPASRAAFYRARLAGTRTLIVLDNAGGTAQVRPLLPGSAGCLVLVTSRKRLSGLEDAHLLTVDVLPEAEALVLLQRLVGAERVSAADPAVAELIALCGRLPLAIRMVAARLRVSRRRTVADLVAALRDEAGRLDRLHDDDRDLTSLFESSYSWLPEPEQRLFRRLGLIPGTEVDAPAAAALLGAEMREAERVLESLVDHSLLIEHSPNRYQMHDLVRVFARSVSEREPEGQRLAATDRLFDYYLRASGAAGLLLARYTRTWLPAQSNGGDSGGSSAGQPPGPVAPVQPPLNRDAAQAWLSTERANLLAAVEQAWAARQPERVIGLVAGLAPLLESEGNWQEAGLLHEKAIQAAEESGEALAAREALFHLGSIRRVLTDLASATEIHTRILEQCRAAGDRLGEANAIHELGCVKYTQSDFKAATELFETALGHYRDLDDPRGRAYTLLSLGRTLHGTGDFAGAAALMRSALTEFEGLGDAKNRGIALAILSHTHREIGDYPAAMASAYEALEIFQSLGQRGNAANVAVELCRIRYALGEYRAALELAESALAFFREVRVPLGIAYGLRDTGRIRLALGETPAAITLLTEALTAFEEIGNHLGIANTCHDLGRAHHTTGRTHKAAEYLERANAEFRSAGDRHGEADVHATQGRLALDTSRPDQAREHFDQAWKLATDVGSPPLTASALEGRAHLALLADQREEAIADLREAVAIYERISSPRAAQTAAELARLGDGSEEL</sequence>
<keyword evidence="7" id="KW-1185">Reference proteome</keyword>
<dbReference type="EMBL" id="JAAFYZ010000058">
    <property type="protein sequence ID" value="MBS2548878.1"/>
    <property type="molecule type" value="Genomic_DNA"/>
</dbReference>
<feature type="domain" description="OmpR/PhoB-type" evidence="5">
    <location>
        <begin position="1"/>
        <end position="93"/>
    </location>
</feature>
<feature type="DNA-binding region" description="OmpR/PhoB-type" evidence="3">
    <location>
        <begin position="1"/>
        <end position="93"/>
    </location>
</feature>
<evidence type="ECO:0000313" key="6">
    <source>
        <dbReference type="EMBL" id="MBS2548878.1"/>
    </source>
</evidence>
<gene>
    <name evidence="6" type="ORF">KGQ19_18590</name>
</gene>
<dbReference type="SUPFAM" id="SSF52540">
    <property type="entry name" value="P-loop containing nucleoside triphosphate hydrolases"/>
    <property type="match status" value="1"/>
</dbReference>
<dbReference type="Gene3D" id="1.25.40.10">
    <property type="entry name" value="Tetratricopeptide repeat domain"/>
    <property type="match status" value="3"/>
</dbReference>
<comment type="similarity">
    <text evidence="1">Belongs to the AfsR/DnrI/RedD regulatory family.</text>
</comment>
<feature type="compositionally biased region" description="Pro residues" evidence="4">
    <location>
        <begin position="670"/>
        <end position="679"/>
    </location>
</feature>
<dbReference type="PANTHER" id="PTHR47691">
    <property type="entry name" value="REGULATOR-RELATED"/>
    <property type="match status" value="1"/>
</dbReference>
<protein>
    <submittedName>
        <fullName evidence="6">Tetratricopeptide repeat protein</fullName>
    </submittedName>
</protein>
<feature type="region of interest" description="Disordered" evidence="4">
    <location>
        <begin position="254"/>
        <end position="282"/>
    </location>
</feature>
<dbReference type="Pfam" id="PF13181">
    <property type="entry name" value="TPR_8"/>
    <property type="match status" value="1"/>
</dbReference>
<dbReference type="RefSeq" id="WP_212010456.1">
    <property type="nucleotide sequence ID" value="NZ_JAAFYZ010000058.1"/>
</dbReference>
<dbReference type="SUPFAM" id="SSF46894">
    <property type="entry name" value="C-terminal effector domain of the bipartite response regulators"/>
    <property type="match status" value="1"/>
</dbReference>
<dbReference type="InterPro" id="IPR027417">
    <property type="entry name" value="P-loop_NTPase"/>
</dbReference>
<evidence type="ECO:0000313" key="7">
    <source>
        <dbReference type="Proteomes" id="UP000730482"/>
    </source>
</evidence>
<feature type="compositionally biased region" description="Basic and acidic residues" evidence="4">
    <location>
        <begin position="1027"/>
        <end position="1036"/>
    </location>
</feature>
<dbReference type="InterPro" id="IPR016032">
    <property type="entry name" value="Sig_transdc_resp-reg_C-effctor"/>
</dbReference>